<gene>
    <name evidence="1" type="ORF">IAD22_02515</name>
</gene>
<accession>A0A9D1LXM9</accession>
<reference evidence="1" key="1">
    <citation type="submission" date="2020-10" db="EMBL/GenBank/DDBJ databases">
        <authorList>
            <person name="Gilroy R."/>
        </authorList>
    </citation>
    <scope>NUCLEOTIDE SEQUENCE</scope>
    <source>
        <strain evidence="1">ChiGjej1B1-1684</strain>
    </source>
</reference>
<dbReference type="CDD" id="cd02603">
    <property type="entry name" value="HAD_sEH-N_like"/>
    <property type="match status" value="1"/>
</dbReference>
<dbReference type="Gene3D" id="3.40.50.1000">
    <property type="entry name" value="HAD superfamily/HAD-like"/>
    <property type="match status" value="1"/>
</dbReference>
<dbReference type="PRINTS" id="PR00413">
    <property type="entry name" value="HADHALOGNASE"/>
</dbReference>
<protein>
    <submittedName>
        <fullName evidence="1">HAD family phosphatase</fullName>
    </submittedName>
</protein>
<comment type="caution">
    <text evidence="1">The sequence shown here is derived from an EMBL/GenBank/DDBJ whole genome shotgun (WGS) entry which is preliminary data.</text>
</comment>
<dbReference type="AlphaFoldDB" id="A0A9D1LXM9"/>
<evidence type="ECO:0000313" key="1">
    <source>
        <dbReference type="EMBL" id="HIU49875.1"/>
    </source>
</evidence>
<evidence type="ECO:0000313" key="2">
    <source>
        <dbReference type="Proteomes" id="UP000824118"/>
    </source>
</evidence>
<dbReference type="PANTHER" id="PTHR43611">
    <property type="entry name" value="ALPHA-D-GLUCOSE 1-PHOSPHATE PHOSPHATASE"/>
    <property type="match status" value="1"/>
</dbReference>
<dbReference type="Proteomes" id="UP000824118">
    <property type="component" value="Unassembled WGS sequence"/>
</dbReference>
<dbReference type="InterPro" id="IPR023214">
    <property type="entry name" value="HAD_sf"/>
</dbReference>
<organism evidence="1 2">
    <name type="scientific">Candidatus Limousia pullorum</name>
    <dbReference type="NCBI Taxonomy" id="2840860"/>
    <lineage>
        <taxon>Bacteria</taxon>
        <taxon>Bacillati</taxon>
        <taxon>Bacillota</taxon>
        <taxon>Clostridia</taxon>
        <taxon>Eubacteriales</taxon>
        <taxon>Oscillospiraceae</taxon>
        <taxon>Oscillospiraceae incertae sedis</taxon>
        <taxon>Candidatus Limousia</taxon>
    </lineage>
</organism>
<name>A0A9D1LXM9_9FIRM</name>
<dbReference type="NCBIfam" id="TIGR01509">
    <property type="entry name" value="HAD-SF-IA-v3"/>
    <property type="match status" value="1"/>
</dbReference>
<sequence>MIKNIVFDFGNVIGKFDPDYICGFYCDKENLETFKDIIFDKWADLDAGYIKYDDFKNEKIDRLPDNLKEAGENFFKDWYTHMPLLEETKELVRYFKAKGMRLFLLSNAPQFFADHIDHFKEGVESLEDMVFSGPLKMAKPDKEIYLYAMKKFNTKPEECLFLDDKAENVTAARLIGMNALVYKGEAQPVKEWYAVFG</sequence>
<dbReference type="NCBIfam" id="TIGR01549">
    <property type="entry name" value="HAD-SF-IA-v1"/>
    <property type="match status" value="1"/>
</dbReference>
<dbReference type="SFLD" id="SFLDG01129">
    <property type="entry name" value="C1.5:_HAD__Beta-PGM__Phosphata"/>
    <property type="match status" value="1"/>
</dbReference>
<proteinExistence type="predicted"/>
<dbReference type="Pfam" id="PF00702">
    <property type="entry name" value="Hydrolase"/>
    <property type="match status" value="1"/>
</dbReference>
<dbReference type="InterPro" id="IPR036412">
    <property type="entry name" value="HAD-like_sf"/>
</dbReference>
<dbReference type="SUPFAM" id="SSF56784">
    <property type="entry name" value="HAD-like"/>
    <property type="match status" value="1"/>
</dbReference>
<dbReference type="SFLD" id="SFLDS00003">
    <property type="entry name" value="Haloacid_Dehalogenase"/>
    <property type="match status" value="1"/>
</dbReference>
<dbReference type="InterPro" id="IPR006439">
    <property type="entry name" value="HAD-SF_hydro_IA"/>
</dbReference>
<dbReference type="EMBL" id="DVNG01000033">
    <property type="protein sequence ID" value="HIU49875.1"/>
    <property type="molecule type" value="Genomic_DNA"/>
</dbReference>
<dbReference type="PANTHER" id="PTHR43611:SF3">
    <property type="entry name" value="FLAVIN MONONUCLEOTIDE HYDROLASE 1, CHLOROPLATIC"/>
    <property type="match status" value="1"/>
</dbReference>
<reference evidence="1" key="2">
    <citation type="journal article" date="2021" name="PeerJ">
        <title>Extensive microbial diversity within the chicken gut microbiome revealed by metagenomics and culture.</title>
        <authorList>
            <person name="Gilroy R."/>
            <person name="Ravi A."/>
            <person name="Getino M."/>
            <person name="Pursley I."/>
            <person name="Horton D.L."/>
            <person name="Alikhan N.F."/>
            <person name="Baker D."/>
            <person name="Gharbi K."/>
            <person name="Hall N."/>
            <person name="Watson M."/>
            <person name="Adriaenssens E.M."/>
            <person name="Foster-Nyarko E."/>
            <person name="Jarju S."/>
            <person name="Secka A."/>
            <person name="Antonio M."/>
            <person name="Oren A."/>
            <person name="Chaudhuri R.R."/>
            <person name="La Ragione R."/>
            <person name="Hildebrand F."/>
            <person name="Pallen M.J."/>
        </authorList>
    </citation>
    <scope>NUCLEOTIDE SEQUENCE</scope>
    <source>
        <strain evidence="1">ChiGjej1B1-1684</strain>
    </source>
</reference>